<comment type="similarity">
    <text evidence="1">Belongs to the short-chain dehydrogenases/reductases (SDR) family.</text>
</comment>
<dbReference type="PROSITE" id="PS00061">
    <property type="entry name" value="ADH_SHORT"/>
    <property type="match status" value="1"/>
</dbReference>
<dbReference type="GO" id="GO:0047936">
    <property type="term" value="F:glucose 1-dehydrogenase [NAD(P)+] activity"/>
    <property type="evidence" value="ECO:0007669"/>
    <property type="project" value="UniProtKB-EC"/>
</dbReference>
<dbReference type="PANTHER" id="PTHR24321:SF8">
    <property type="entry name" value="ESTRADIOL 17-BETA-DEHYDROGENASE 8-RELATED"/>
    <property type="match status" value="1"/>
</dbReference>
<dbReference type="EMBL" id="JACXJA010000041">
    <property type="protein sequence ID" value="MBD2865324.1"/>
    <property type="molecule type" value="Genomic_DNA"/>
</dbReference>
<dbReference type="FunFam" id="3.40.50.720:FF:000084">
    <property type="entry name" value="Short-chain dehydrogenase reductase"/>
    <property type="match status" value="1"/>
</dbReference>
<dbReference type="InterPro" id="IPR002347">
    <property type="entry name" value="SDR_fam"/>
</dbReference>
<dbReference type="CDD" id="cd05233">
    <property type="entry name" value="SDR_c"/>
    <property type="match status" value="1"/>
</dbReference>
<dbReference type="Pfam" id="PF13561">
    <property type="entry name" value="adh_short_C2"/>
    <property type="match status" value="1"/>
</dbReference>
<keyword evidence="4" id="KW-1185">Reference proteome</keyword>
<proteinExistence type="inferred from homology"/>
<dbReference type="GO" id="GO:0008206">
    <property type="term" value="P:bile acid metabolic process"/>
    <property type="evidence" value="ECO:0007669"/>
    <property type="project" value="UniProtKB-ARBA"/>
</dbReference>
<dbReference type="PANTHER" id="PTHR24321">
    <property type="entry name" value="DEHYDROGENASES, SHORT CHAIN"/>
    <property type="match status" value="1"/>
</dbReference>
<evidence type="ECO:0000256" key="1">
    <source>
        <dbReference type="ARBA" id="ARBA00006484"/>
    </source>
</evidence>
<dbReference type="AlphaFoldDB" id="A0A927H3B9"/>
<dbReference type="EC" id="1.1.1.47" evidence="3"/>
<dbReference type="InterPro" id="IPR020904">
    <property type="entry name" value="Sc_DH/Rdtase_CS"/>
</dbReference>
<dbReference type="Proteomes" id="UP000639396">
    <property type="component" value="Unassembled WGS sequence"/>
</dbReference>
<keyword evidence="2 3" id="KW-0560">Oxidoreductase</keyword>
<dbReference type="NCBIfam" id="NF005559">
    <property type="entry name" value="PRK07231.1"/>
    <property type="match status" value="1"/>
</dbReference>
<dbReference type="Gene3D" id="3.40.50.720">
    <property type="entry name" value="NAD(P)-binding Rossmann-like Domain"/>
    <property type="match status" value="1"/>
</dbReference>
<dbReference type="RefSeq" id="WP_190930947.1">
    <property type="nucleotide sequence ID" value="NZ_JACXJA010000041.1"/>
</dbReference>
<organism evidence="3 4">
    <name type="scientific">Paenibacillus oceani</name>
    <dbReference type="NCBI Taxonomy" id="2772510"/>
    <lineage>
        <taxon>Bacteria</taxon>
        <taxon>Bacillati</taxon>
        <taxon>Bacillota</taxon>
        <taxon>Bacilli</taxon>
        <taxon>Bacillales</taxon>
        <taxon>Paenibacillaceae</taxon>
        <taxon>Paenibacillus</taxon>
    </lineage>
</organism>
<evidence type="ECO:0000313" key="3">
    <source>
        <dbReference type="EMBL" id="MBD2865324.1"/>
    </source>
</evidence>
<gene>
    <name evidence="3" type="ORF">IDH45_25400</name>
</gene>
<dbReference type="PRINTS" id="PR00081">
    <property type="entry name" value="GDHRDH"/>
</dbReference>
<evidence type="ECO:0000313" key="4">
    <source>
        <dbReference type="Proteomes" id="UP000639396"/>
    </source>
</evidence>
<dbReference type="SUPFAM" id="SSF51735">
    <property type="entry name" value="NAD(P)-binding Rossmann-fold domains"/>
    <property type="match status" value="1"/>
</dbReference>
<protein>
    <submittedName>
        <fullName evidence="3">Glucose 1-dehydrogenase</fullName>
        <ecNumber evidence="3">1.1.1.47</ecNumber>
    </submittedName>
</protein>
<sequence>MRLRHKVAIVTGGASGIGKAGCLTFAKEGAQVAVVDLRAEYGQETAEQIRQAGGEAIFLEADVSDEQAVRTVVERTLAAYGKIDILYNNATWYNVVPADRMDLADWQRTLDVTLTGPFLLSKHVIPAMIELGGGSIIHTSSVGGTVAFPEHPAYNAAKGGLNLLVKNLALDYGRYQIRVNAISPGIIETPLTQKAVNDPDQYRDYVENWCFTGRIGTPQDITNAALFLASDESAFITGSVMFVDNGWTAR</sequence>
<evidence type="ECO:0000256" key="2">
    <source>
        <dbReference type="ARBA" id="ARBA00023002"/>
    </source>
</evidence>
<accession>A0A927H3B9</accession>
<dbReference type="PRINTS" id="PR00080">
    <property type="entry name" value="SDRFAMILY"/>
</dbReference>
<name>A0A927H3B9_9BACL</name>
<reference evidence="3" key="1">
    <citation type="submission" date="2020-09" db="EMBL/GenBank/DDBJ databases">
        <title>A novel bacterium of genus Paenibacillus, isolated from South China Sea.</title>
        <authorList>
            <person name="Huang H."/>
            <person name="Mo K."/>
            <person name="Hu Y."/>
        </authorList>
    </citation>
    <scope>NUCLEOTIDE SEQUENCE</scope>
    <source>
        <strain evidence="3">IB182363</strain>
    </source>
</reference>
<comment type="caution">
    <text evidence="3">The sequence shown here is derived from an EMBL/GenBank/DDBJ whole genome shotgun (WGS) entry which is preliminary data.</text>
</comment>
<dbReference type="InterPro" id="IPR036291">
    <property type="entry name" value="NAD(P)-bd_dom_sf"/>
</dbReference>